<name>A7RY46_NEMVE</name>
<keyword evidence="2" id="KW-1185">Reference proteome</keyword>
<sequence length="273" mass="29792">MALNDQTFSLNELPIAPVGAQPQTFQPSLLDPTSMILYNSLGRKHMSSDSLLSTTRLAGDQLNMTINQQFVSLKGTMSYSELLQGLLYQGEKLGQYGTFKALQFSYLTISDENNVTMTTRPSGVCMLTDKRLLFLSSQASHSSSMQEVGDAKKLPGGYSLNASLGDSTFYLPIPLRLFRSVEMNGKSGVSGEVMISGKEPACGGFCGICGMLKEWSAGPVTISQLNEMCVNIGLLLPPWERRGYLHIFVTPDTPNSVVRDFVALLQQHAHGLH</sequence>
<dbReference type="eggNOG" id="ENOG502SBTM">
    <property type="taxonomic scope" value="Eukaryota"/>
</dbReference>
<protein>
    <submittedName>
        <fullName evidence="1">Uncharacterized protein</fullName>
    </submittedName>
</protein>
<dbReference type="InParanoid" id="A7RY46"/>
<dbReference type="Proteomes" id="UP000001593">
    <property type="component" value="Unassembled WGS sequence"/>
</dbReference>
<proteinExistence type="predicted"/>
<dbReference type="EMBL" id="DS469552">
    <property type="protein sequence ID" value="EDO43575.1"/>
    <property type="molecule type" value="Genomic_DNA"/>
</dbReference>
<reference evidence="1 2" key="1">
    <citation type="journal article" date="2007" name="Science">
        <title>Sea anemone genome reveals ancestral eumetazoan gene repertoire and genomic organization.</title>
        <authorList>
            <person name="Putnam N.H."/>
            <person name="Srivastava M."/>
            <person name="Hellsten U."/>
            <person name="Dirks B."/>
            <person name="Chapman J."/>
            <person name="Salamov A."/>
            <person name="Terry A."/>
            <person name="Shapiro H."/>
            <person name="Lindquist E."/>
            <person name="Kapitonov V.V."/>
            <person name="Jurka J."/>
            <person name="Genikhovich G."/>
            <person name="Grigoriev I.V."/>
            <person name="Lucas S.M."/>
            <person name="Steele R.E."/>
            <person name="Finnerty J.R."/>
            <person name="Technau U."/>
            <person name="Martindale M.Q."/>
            <person name="Rokhsar D.S."/>
        </authorList>
    </citation>
    <scope>NUCLEOTIDE SEQUENCE [LARGE SCALE GENOMIC DNA]</scope>
    <source>
        <strain evidence="2">CH2 X CH6</strain>
    </source>
</reference>
<dbReference type="HOGENOM" id="CLU_1020477_0_0_1"/>
<evidence type="ECO:0000313" key="2">
    <source>
        <dbReference type="Proteomes" id="UP000001593"/>
    </source>
</evidence>
<gene>
    <name evidence="1" type="ORF">NEMVEDRAFT_v1g241481</name>
</gene>
<dbReference type="AlphaFoldDB" id="A7RY46"/>
<dbReference type="OrthoDB" id="5963802at2759"/>
<dbReference type="PhylomeDB" id="A7RY46"/>
<dbReference type="KEGG" id="nve:5515568"/>
<accession>A7RY46</accession>
<organism evidence="1 2">
    <name type="scientific">Nematostella vectensis</name>
    <name type="common">Starlet sea anemone</name>
    <dbReference type="NCBI Taxonomy" id="45351"/>
    <lineage>
        <taxon>Eukaryota</taxon>
        <taxon>Metazoa</taxon>
        <taxon>Cnidaria</taxon>
        <taxon>Anthozoa</taxon>
        <taxon>Hexacorallia</taxon>
        <taxon>Actiniaria</taxon>
        <taxon>Edwardsiidae</taxon>
        <taxon>Nematostella</taxon>
    </lineage>
</organism>
<dbReference type="OMA" id="CYEDDMC"/>
<evidence type="ECO:0000313" key="1">
    <source>
        <dbReference type="EMBL" id="EDO43575.1"/>
    </source>
</evidence>